<sequence>MVKKFLVVAALGMVQTVFAQKQDADMNRFVDQLMKKMTLEEKIGQLNLLTPGGGVATGAVVSKDVEQKIKEGKVGGLFGVVGQDKVRKAQELALKSSRLGIPLLMGSDVIHGHKTTFPIPLALSCSWDTAMIKKLARTAAKEAAADGLNWVFSPMVDIARDPRWGRVAEGSGEDPFLGSLIAAAMVQGYQGDDLAKEDAVLSCVKHFALYGASEAGRDYNTVDMSRLRMYQDYLPPYRAAVNAGAASVMSSFNEIDGVPASANKWLLTDLLRKEWGFKGFVVSDYTSVNEMIAHGMGDLQTVSALSLKAGLDMDMVGEGFLTTLKKSLQEGKITMQVIDAACRRILEAKYKLGLFTSPYRNTSEARTAAEIMTATTRRQAREAATRSFVLLKNNAQTLPLQKNRSIALVGPLADNKRNMLGTWSVSGDWKQSVSILEGLKAAMGSNATIHYAKGADISSDSFEVARSNALGVEIEKDSRKPDELIAEAVAAAAKSDIVVAVVGEAADMSGEASSRSYIGIPESQQALLRALKKTGKPLVIVVLNGRPLTLEWEAANADALLDIWFGGTETGNAVADVLLGDYNPSGKLSMTFPKNVGQIPVYYSHKNTGRPFNKEAFAKFKSNYLDVENEPLFPFGYGLSYTSFQYSDLTLSSTTLRKGEKITATITVTNSGNYDGEETVQLYTRDMVGSVTRPVKELKAFQKIFLKKGESKTVSFVITPDDLKFYNANLQWVHEPGEFMVMVGTDSQNVKEKKFELK</sequence>
<comment type="similarity">
    <text evidence="3 10">Belongs to the glycosyl hydrolase 3 family.</text>
</comment>
<gene>
    <name evidence="13" type="ORF">BC659_1557</name>
</gene>
<evidence type="ECO:0000313" key="13">
    <source>
        <dbReference type="EMBL" id="TDO26252.1"/>
    </source>
</evidence>
<proteinExistence type="inferred from homology"/>
<dbReference type="InterPro" id="IPR001764">
    <property type="entry name" value="Glyco_hydro_3_N"/>
</dbReference>
<dbReference type="GO" id="GO:0009251">
    <property type="term" value="P:glucan catabolic process"/>
    <property type="evidence" value="ECO:0007669"/>
    <property type="project" value="TreeGrafter"/>
</dbReference>
<comment type="caution">
    <text evidence="13">The sequence shown here is derived from an EMBL/GenBank/DDBJ whole genome shotgun (WGS) entry which is preliminary data.</text>
</comment>
<reference evidence="13 14" key="1">
    <citation type="submission" date="2019-03" db="EMBL/GenBank/DDBJ databases">
        <title>Genomic Encyclopedia of Archaeal and Bacterial Type Strains, Phase II (KMG-II): from individual species to whole genera.</title>
        <authorList>
            <person name="Goeker M."/>
        </authorList>
    </citation>
    <scope>NUCLEOTIDE SEQUENCE [LARGE SCALE GENOMIC DNA]</scope>
    <source>
        <strain evidence="13 14">DSM 28323</strain>
    </source>
</reference>
<dbReference type="RefSeq" id="WP_133474115.1">
    <property type="nucleotide sequence ID" value="NZ_SNWP01000011.1"/>
</dbReference>
<evidence type="ECO:0000256" key="5">
    <source>
        <dbReference type="ARBA" id="ARBA00022729"/>
    </source>
</evidence>
<dbReference type="Pfam" id="PF01915">
    <property type="entry name" value="Glyco_hydro_3_C"/>
    <property type="match status" value="1"/>
</dbReference>
<dbReference type="GO" id="GO:0008422">
    <property type="term" value="F:beta-glucosidase activity"/>
    <property type="evidence" value="ECO:0007669"/>
    <property type="project" value="UniProtKB-EC"/>
</dbReference>
<dbReference type="EC" id="3.2.1.21" evidence="4"/>
<feature type="signal peptide" evidence="11">
    <location>
        <begin position="1"/>
        <end position="19"/>
    </location>
</feature>
<keyword evidence="7 10" id="KW-0378">Hydrolase</keyword>
<evidence type="ECO:0000256" key="1">
    <source>
        <dbReference type="ARBA" id="ARBA00000448"/>
    </source>
</evidence>
<dbReference type="InterPro" id="IPR036962">
    <property type="entry name" value="Glyco_hydro_3_N_sf"/>
</dbReference>
<dbReference type="FunFam" id="3.40.50.1700:FF:000004">
    <property type="entry name" value="Periplasmic beta-glucosidase"/>
    <property type="match status" value="1"/>
</dbReference>
<dbReference type="OrthoDB" id="721009at2"/>
<evidence type="ECO:0000256" key="2">
    <source>
        <dbReference type="ARBA" id="ARBA00004418"/>
    </source>
</evidence>
<comment type="subcellular location">
    <subcellularLocation>
        <location evidence="2">Periplasm</location>
    </subcellularLocation>
</comment>
<dbReference type="NCBIfam" id="NF011678">
    <property type="entry name" value="PRK15098.1"/>
    <property type="match status" value="1"/>
</dbReference>
<evidence type="ECO:0000256" key="8">
    <source>
        <dbReference type="ARBA" id="ARBA00023295"/>
    </source>
</evidence>
<dbReference type="InterPro" id="IPR002772">
    <property type="entry name" value="Glyco_hydro_3_C"/>
</dbReference>
<dbReference type="InterPro" id="IPR036881">
    <property type="entry name" value="Glyco_hydro_3_C_sf"/>
</dbReference>
<dbReference type="InterPro" id="IPR019800">
    <property type="entry name" value="Glyco_hydro_3_AS"/>
</dbReference>
<dbReference type="SUPFAM" id="SSF51445">
    <property type="entry name" value="(Trans)glycosidases"/>
    <property type="match status" value="1"/>
</dbReference>
<evidence type="ECO:0000256" key="6">
    <source>
        <dbReference type="ARBA" id="ARBA00022764"/>
    </source>
</evidence>
<name>A0A4R6IUI5_9BACT</name>
<dbReference type="SMART" id="SM01217">
    <property type="entry name" value="Fn3_like"/>
    <property type="match status" value="1"/>
</dbReference>
<dbReference type="GO" id="GO:0042597">
    <property type="term" value="C:periplasmic space"/>
    <property type="evidence" value="ECO:0007669"/>
    <property type="project" value="UniProtKB-SubCell"/>
</dbReference>
<evidence type="ECO:0000256" key="7">
    <source>
        <dbReference type="ARBA" id="ARBA00022801"/>
    </source>
</evidence>
<dbReference type="PRINTS" id="PR00133">
    <property type="entry name" value="GLHYDRLASE3"/>
</dbReference>
<dbReference type="Gene3D" id="3.40.50.1700">
    <property type="entry name" value="Glycoside hydrolase family 3 C-terminal domain"/>
    <property type="match status" value="1"/>
</dbReference>
<evidence type="ECO:0000256" key="9">
    <source>
        <dbReference type="ARBA" id="ARBA00067498"/>
    </source>
</evidence>
<dbReference type="Proteomes" id="UP000295741">
    <property type="component" value="Unassembled WGS sequence"/>
</dbReference>
<dbReference type="InterPro" id="IPR013783">
    <property type="entry name" value="Ig-like_fold"/>
</dbReference>
<dbReference type="PROSITE" id="PS00775">
    <property type="entry name" value="GLYCOSYL_HYDROL_F3"/>
    <property type="match status" value="1"/>
</dbReference>
<keyword evidence="8 10" id="KW-0326">Glycosidase</keyword>
<dbReference type="FunFam" id="3.20.20.300:FF:000005">
    <property type="entry name" value="Periplasmic beta-glucosidase"/>
    <property type="match status" value="1"/>
</dbReference>
<keyword evidence="5 11" id="KW-0732">Signal</keyword>
<dbReference type="Pfam" id="PF14310">
    <property type="entry name" value="Fn3-like"/>
    <property type="match status" value="1"/>
</dbReference>
<dbReference type="Gene3D" id="2.60.40.10">
    <property type="entry name" value="Immunoglobulins"/>
    <property type="match status" value="1"/>
</dbReference>
<evidence type="ECO:0000256" key="3">
    <source>
        <dbReference type="ARBA" id="ARBA00005336"/>
    </source>
</evidence>
<evidence type="ECO:0000259" key="12">
    <source>
        <dbReference type="SMART" id="SM01217"/>
    </source>
</evidence>
<keyword evidence="6" id="KW-0574">Periplasm</keyword>
<dbReference type="EMBL" id="SNWP01000011">
    <property type="protein sequence ID" value="TDO26252.1"/>
    <property type="molecule type" value="Genomic_DNA"/>
</dbReference>
<dbReference type="AlphaFoldDB" id="A0A4R6IUI5"/>
<feature type="domain" description="Fibronectin type III-like" evidence="12">
    <location>
        <begin position="678"/>
        <end position="747"/>
    </location>
</feature>
<evidence type="ECO:0000256" key="10">
    <source>
        <dbReference type="RuleBase" id="RU361161"/>
    </source>
</evidence>
<evidence type="ECO:0000256" key="11">
    <source>
        <dbReference type="SAM" id="SignalP"/>
    </source>
</evidence>
<dbReference type="PANTHER" id="PTHR30620">
    <property type="entry name" value="PERIPLASMIC BETA-GLUCOSIDASE-RELATED"/>
    <property type="match status" value="1"/>
</dbReference>
<evidence type="ECO:0000256" key="4">
    <source>
        <dbReference type="ARBA" id="ARBA00012744"/>
    </source>
</evidence>
<dbReference type="InterPro" id="IPR051915">
    <property type="entry name" value="Cellulose_Degrad_GH3"/>
</dbReference>
<dbReference type="FunFam" id="2.60.40.10:FF:000495">
    <property type="entry name" value="Periplasmic beta-glucosidase"/>
    <property type="match status" value="1"/>
</dbReference>
<feature type="chain" id="PRO_5020520487" description="Periplasmic beta-glucosidase" evidence="11">
    <location>
        <begin position="20"/>
        <end position="758"/>
    </location>
</feature>
<accession>A0A4R6IUI5</accession>
<evidence type="ECO:0000313" key="14">
    <source>
        <dbReference type="Proteomes" id="UP000295741"/>
    </source>
</evidence>
<dbReference type="SUPFAM" id="SSF52279">
    <property type="entry name" value="Beta-D-glucan exohydrolase, C-terminal domain"/>
    <property type="match status" value="1"/>
</dbReference>
<keyword evidence="14" id="KW-1185">Reference proteome</keyword>
<dbReference type="InterPro" id="IPR017853">
    <property type="entry name" value="GH"/>
</dbReference>
<organism evidence="13 14">
    <name type="scientific">Sediminibacterium goheungense</name>
    <dbReference type="NCBI Taxonomy" id="1086393"/>
    <lineage>
        <taxon>Bacteria</taxon>
        <taxon>Pseudomonadati</taxon>
        <taxon>Bacteroidota</taxon>
        <taxon>Chitinophagia</taxon>
        <taxon>Chitinophagales</taxon>
        <taxon>Chitinophagaceae</taxon>
        <taxon>Sediminibacterium</taxon>
    </lineage>
</organism>
<dbReference type="Gene3D" id="3.20.20.300">
    <property type="entry name" value="Glycoside hydrolase, family 3, N-terminal domain"/>
    <property type="match status" value="1"/>
</dbReference>
<dbReference type="Pfam" id="PF00933">
    <property type="entry name" value="Glyco_hydro_3"/>
    <property type="match status" value="1"/>
</dbReference>
<dbReference type="PANTHER" id="PTHR30620:SF16">
    <property type="entry name" value="LYSOSOMAL BETA GLUCOSIDASE"/>
    <property type="match status" value="1"/>
</dbReference>
<comment type="catalytic activity">
    <reaction evidence="1">
        <text>Hydrolysis of terminal, non-reducing beta-D-glucosyl residues with release of beta-D-glucose.</text>
        <dbReference type="EC" id="3.2.1.21"/>
    </reaction>
</comment>
<protein>
    <recommendedName>
        <fullName evidence="9">Periplasmic beta-glucosidase</fullName>
        <ecNumber evidence="4">3.2.1.21</ecNumber>
    </recommendedName>
</protein>
<dbReference type="InterPro" id="IPR026891">
    <property type="entry name" value="Fn3-like"/>
</dbReference>